<dbReference type="Proteomes" id="UP001630127">
    <property type="component" value="Unassembled WGS sequence"/>
</dbReference>
<comment type="caution">
    <text evidence="4">The sequence shown here is derived from an EMBL/GenBank/DDBJ whole genome shotgun (WGS) entry which is preliminary data.</text>
</comment>
<name>A0ABD2ZJP1_9GENT</name>
<dbReference type="InterPro" id="IPR000010">
    <property type="entry name" value="Cystatin_dom"/>
</dbReference>
<gene>
    <name evidence="4" type="ORF">ACH5RR_017498</name>
</gene>
<dbReference type="GO" id="GO:0004869">
    <property type="term" value="F:cysteine-type endopeptidase inhibitor activity"/>
    <property type="evidence" value="ECO:0007669"/>
    <property type="project" value="UniProtKB-KW"/>
</dbReference>
<keyword evidence="5" id="KW-1185">Reference proteome</keyword>
<accession>A0ABD2ZJP1</accession>
<dbReference type="Pfam" id="PF16845">
    <property type="entry name" value="SQAPI"/>
    <property type="match status" value="1"/>
</dbReference>
<evidence type="ECO:0000259" key="3">
    <source>
        <dbReference type="Pfam" id="PF16845"/>
    </source>
</evidence>
<dbReference type="AlphaFoldDB" id="A0ABD2ZJP1"/>
<sequence length="211" mass="23424">MTGHTIAIHNGEEHMMTNENKFIEKPTRSGTIPGLLGVLELFSMVMPGADTRMLKLLEVTEECFLHLSIDEGEGFFQPSELEEAIKMSMKECDDQNLCMAGGGKKNQAPGVVSFTPILKRVNPTDPHIIEIANFAVKKHNEQAGTNLVFVKVVAGVKCSWKEPIPWIVVPDTLYSLIIQVKGAMCTYDAKALVAETKTGHKKLIWWKDCII</sequence>
<evidence type="ECO:0000256" key="2">
    <source>
        <dbReference type="ARBA" id="ARBA00022704"/>
    </source>
</evidence>
<proteinExistence type="predicted"/>
<organism evidence="4 5">
    <name type="scientific">Cinchona calisaya</name>
    <dbReference type="NCBI Taxonomy" id="153742"/>
    <lineage>
        <taxon>Eukaryota</taxon>
        <taxon>Viridiplantae</taxon>
        <taxon>Streptophyta</taxon>
        <taxon>Embryophyta</taxon>
        <taxon>Tracheophyta</taxon>
        <taxon>Spermatophyta</taxon>
        <taxon>Magnoliopsida</taxon>
        <taxon>eudicotyledons</taxon>
        <taxon>Gunneridae</taxon>
        <taxon>Pentapetalae</taxon>
        <taxon>asterids</taxon>
        <taxon>lamiids</taxon>
        <taxon>Gentianales</taxon>
        <taxon>Rubiaceae</taxon>
        <taxon>Cinchonoideae</taxon>
        <taxon>Cinchoneae</taxon>
        <taxon>Cinchona</taxon>
    </lineage>
</organism>
<evidence type="ECO:0000256" key="1">
    <source>
        <dbReference type="ARBA" id="ARBA00022690"/>
    </source>
</evidence>
<reference evidence="4 5" key="1">
    <citation type="submission" date="2024-11" db="EMBL/GenBank/DDBJ databases">
        <title>A near-complete genome assembly of Cinchona calisaya.</title>
        <authorList>
            <person name="Lian D.C."/>
            <person name="Zhao X.W."/>
            <person name="Wei L."/>
        </authorList>
    </citation>
    <scope>NUCLEOTIDE SEQUENCE [LARGE SCALE GENOMIC DNA]</scope>
    <source>
        <tissue evidence="4">Nenye</tissue>
    </source>
</reference>
<keyword evidence="2" id="KW-0789">Thiol protease inhibitor</keyword>
<dbReference type="InterPro" id="IPR046350">
    <property type="entry name" value="Cystatin_sf"/>
</dbReference>
<feature type="domain" description="Cystatin" evidence="3">
    <location>
        <begin position="124"/>
        <end position="203"/>
    </location>
</feature>
<dbReference type="Gene3D" id="3.10.450.10">
    <property type="match status" value="1"/>
</dbReference>
<keyword evidence="1" id="KW-0646">Protease inhibitor</keyword>
<dbReference type="EMBL" id="JBJUIK010000008">
    <property type="protein sequence ID" value="KAL3519349.1"/>
    <property type="molecule type" value="Genomic_DNA"/>
</dbReference>
<evidence type="ECO:0000313" key="4">
    <source>
        <dbReference type="EMBL" id="KAL3519349.1"/>
    </source>
</evidence>
<evidence type="ECO:0000313" key="5">
    <source>
        <dbReference type="Proteomes" id="UP001630127"/>
    </source>
</evidence>
<dbReference type="PANTHER" id="PTHR47364:SF2">
    <property type="entry name" value="CYSTEINE PROTEINASE INHIBITOR 5"/>
    <property type="match status" value="1"/>
</dbReference>
<dbReference type="PANTHER" id="PTHR47364">
    <property type="entry name" value="CYSTEINE PROTEINASE INHIBITOR 5"/>
    <property type="match status" value="1"/>
</dbReference>
<dbReference type="SUPFAM" id="SSF54403">
    <property type="entry name" value="Cystatin/monellin"/>
    <property type="match status" value="1"/>
</dbReference>
<protein>
    <recommendedName>
        <fullName evidence="3">Cystatin domain-containing protein</fullName>
    </recommendedName>
</protein>